<accession>A0A8H6WX61</accession>
<keyword evidence="3" id="KW-0645">Protease</keyword>
<evidence type="ECO:0000313" key="4">
    <source>
        <dbReference type="Proteomes" id="UP000620124"/>
    </source>
</evidence>
<sequence>MLSLSLIFSACILGTRAAKSNPYLVAYPSFLNVLPEPFDRPTFLTNLFYQTTLPSNAPPQYGAAYDTLHNASFISFDPRFATDVIGSATGPVEKVAVIEDGSQEMPMYLKDEGVIFWSGNDLTQFRTIDVKTYEVKNYTTSVPVPNAAAGTIHKGQMYLGNFGDTTVHGGIWLLDYKTGNATMILNNQLGLSIGADDMTADDRGGIFFTDTASRVPRTNRTMQSPAALYYLRLSTMSLIAVDPTLIGPNGVVLSPDGKELYVNDNGDTYNPPNNINAQVLTAGKLGSTVYVNSAGPRTIYAYTLSPTTGLPISRRTVAVAEAGFLDGMKVSSSGLIFAAVYGGVDVYDPDGTRLGRINIPDASPNGKPVEKHVVNIVFEGNNLWCFAYGGVYRVQGLLVKGDPRLG</sequence>
<dbReference type="PANTHER" id="PTHR47064:SF2">
    <property type="entry name" value="SMP-30_GLUCONOLACTONASE_LRE-LIKE REGION DOMAIN-CONTAINING PROTEIN-RELATED"/>
    <property type="match status" value="1"/>
</dbReference>
<dbReference type="Gene3D" id="2.120.10.30">
    <property type="entry name" value="TolB, C-terminal domain"/>
    <property type="match status" value="2"/>
</dbReference>
<feature type="signal peptide" evidence="1">
    <location>
        <begin position="1"/>
        <end position="17"/>
    </location>
</feature>
<protein>
    <submittedName>
        <fullName evidence="3">Carboxypeptidase Y</fullName>
    </submittedName>
</protein>
<dbReference type="GO" id="GO:0004180">
    <property type="term" value="F:carboxypeptidase activity"/>
    <property type="evidence" value="ECO:0007669"/>
    <property type="project" value="UniProtKB-KW"/>
</dbReference>
<comment type="caution">
    <text evidence="3">The sequence shown here is derived from an EMBL/GenBank/DDBJ whole genome shotgun (WGS) entry which is preliminary data.</text>
</comment>
<keyword evidence="3" id="KW-0378">Hydrolase</keyword>
<keyword evidence="4" id="KW-1185">Reference proteome</keyword>
<feature type="chain" id="PRO_5034334315" evidence="1">
    <location>
        <begin position="18"/>
        <end position="406"/>
    </location>
</feature>
<dbReference type="EMBL" id="JACAZI010000033">
    <property type="protein sequence ID" value="KAF7330245.1"/>
    <property type="molecule type" value="Genomic_DNA"/>
</dbReference>
<dbReference type="Proteomes" id="UP000620124">
    <property type="component" value="Unassembled WGS sequence"/>
</dbReference>
<dbReference type="InterPro" id="IPR052988">
    <property type="entry name" value="Oryzine_lactonohydrolase"/>
</dbReference>
<feature type="domain" description="SMP-30/Gluconolactonase/LRE-like region" evidence="2">
    <location>
        <begin position="104"/>
        <end position="264"/>
    </location>
</feature>
<evidence type="ECO:0000313" key="3">
    <source>
        <dbReference type="EMBL" id="KAF7330245.1"/>
    </source>
</evidence>
<dbReference type="InterPro" id="IPR011042">
    <property type="entry name" value="6-blade_b-propeller_TolB-like"/>
</dbReference>
<dbReference type="OrthoDB" id="423498at2759"/>
<feature type="domain" description="SMP-30/Gluconolactonase/LRE-like region" evidence="2">
    <location>
        <begin position="286"/>
        <end position="361"/>
    </location>
</feature>
<proteinExistence type="predicted"/>
<name>A0A8H6WX61_9AGAR</name>
<dbReference type="InterPro" id="IPR013658">
    <property type="entry name" value="SGL"/>
</dbReference>
<dbReference type="PANTHER" id="PTHR47064">
    <property type="entry name" value="PUTATIVE (AFU_ORTHOLOGUE AFUA_1G08990)-RELATED"/>
    <property type="match status" value="1"/>
</dbReference>
<dbReference type="Pfam" id="PF08450">
    <property type="entry name" value="SGL"/>
    <property type="match status" value="2"/>
</dbReference>
<dbReference type="AlphaFoldDB" id="A0A8H6WX61"/>
<evidence type="ECO:0000256" key="1">
    <source>
        <dbReference type="SAM" id="SignalP"/>
    </source>
</evidence>
<dbReference type="SUPFAM" id="SSF63829">
    <property type="entry name" value="Calcium-dependent phosphotriesterase"/>
    <property type="match status" value="1"/>
</dbReference>
<evidence type="ECO:0000259" key="2">
    <source>
        <dbReference type="Pfam" id="PF08450"/>
    </source>
</evidence>
<keyword evidence="3" id="KW-0121">Carboxypeptidase</keyword>
<reference evidence="3" key="1">
    <citation type="submission" date="2020-05" db="EMBL/GenBank/DDBJ databases">
        <title>Mycena genomes resolve the evolution of fungal bioluminescence.</title>
        <authorList>
            <person name="Tsai I.J."/>
        </authorList>
    </citation>
    <scope>NUCLEOTIDE SEQUENCE</scope>
    <source>
        <strain evidence="3">CCC161011</strain>
    </source>
</reference>
<organism evidence="3 4">
    <name type="scientific">Mycena venus</name>
    <dbReference type="NCBI Taxonomy" id="2733690"/>
    <lineage>
        <taxon>Eukaryota</taxon>
        <taxon>Fungi</taxon>
        <taxon>Dikarya</taxon>
        <taxon>Basidiomycota</taxon>
        <taxon>Agaricomycotina</taxon>
        <taxon>Agaricomycetes</taxon>
        <taxon>Agaricomycetidae</taxon>
        <taxon>Agaricales</taxon>
        <taxon>Marasmiineae</taxon>
        <taxon>Mycenaceae</taxon>
        <taxon>Mycena</taxon>
    </lineage>
</organism>
<keyword evidence="1" id="KW-0732">Signal</keyword>
<gene>
    <name evidence="3" type="ORF">MVEN_02461800</name>
</gene>